<dbReference type="EMBL" id="CP026377">
    <property type="protein sequence ID" value="AUX92195.1"/>
    <property type="molecule type" value="Genomic_DNA"/>
</dbReference>
<accession>A0A2L0IC73</accession>
<dbReference type="Proteomes" id="UP000238365">
    <property type="component" value="Chromosome"/>
</dbReference>
<dbReference type="InterPro" id="IPR014284">
    <property type="entry name" value="RNA_pol_sigma-70_dom"/>
</dbReference>
<evidence type="ECO:0000256" key="1">
    <source>
        <dbReference type="ARBA" id="ARBA00010641"/>
    </source>
</evidence>
<dbReference type="Pfam" id="PF08281">
    <property type="entry name" value="Sigma70_r4_2"/>
    <property type="match status" value="1"/>
</dbReference>
<evidence type="ECO:0000259" key="6">
    <source>
        <dbReference type="Pfam" id="PF08281"/>
    </source>
</evidence>
<dbReference type="Gene3D" id="1.10.1740.10">
    <property type="match status" value="1"/>
</dbReference>
<dbReference type="RefSeq" id="WP_104956095.1">
    <property type="nucleotide sequence ID" value="NZ_CP026377.1"/>
</dbReference>
<dbReference type="CDD" id="cd06171">
    <property type="entry name" value="Sigma70_r4"/>
    <property type="match status" value="1"/>
</dbReference>
<dbReference type="SUPFAM" id="SSF88659">
    <property type="entry name" value="Sigma3 and sigma4 domains of RNA polymerase sigma factors"/>
    <property type="match status" value="1"/>
</dbReference>
<dbReference type="InterPro" id="IPR013249">
    <property type="entry name" value="RNA_pol_sigma70_r4_t2"/>
</dbReference>
<evidence type="ECO:0000256" key="2">
    <source>
        <dbReference type="ARBA" id="ARBA00023015"/>
    </source>
</evidence>
<dbReference type="AlphaFoldDB" id="A0A2L0IC73"/>
<evidence type="ECO:0000313" key="7">
    <source>
        <dbReference type="EMBL" id="AUX92195.1"/>
    </source>
</evidence>
<evidence type="ECO:0000256" key="4">
    <source>
        <dbReference type="ARBA" id="ARBA00023163"/>
    </source>
</evidence>
<dbReference type="InterPro" id="IPR013325">
    <property type="entry name" value="RNA_pol_sigma_r2"/>
</dbReference>
<dbReference type="PANTHER" id="PTHR43133:SF51">
    <property type="entry name" value="RNA POLYMERASE SIGMA FACTOR"/>
    <property type="match status" value="1"/>
</dbReference>
<keyword evidence="3" id="KW-0731">Sigma factor</keyword>
<sequence>MMTSLASQPITVETVAVNIDWSDVFKKNNKKLLNFIRKRVANYEDVEDIAQMTCLEVLRNGHKFIGASRPETWMFGIAINLIRNYYKNQQGRFLFDTLNDDILTGMLYDSDPSDITENERVLGATLASIETLPEDLKTMLSILVGHDGSYQDVAQQLNIPVGTVRSRLSRARETLKSRVYA</sequence>
<evidence type="ECO:0000259" key="5">
    <source>
        <dbReference type="Pfam" id="PF04542"/>
    </source>
</evidence>
<dbReference type="SUPFAM" id="SSF88946">
    <property type="entry name" value="Sigma2 domain of RNA polymerase sigma factors"/>
    <property type="match status" value="1"/>
</dbReference>
<dbReference type="GO" id="GO:0003677">
    <property type="term" value="F:DNA binding"/>
    <property type="evidence" value="ECO:0007669"/>
    <property type="project" value="InterPro"/>
</dbReference>
<dbReference type="GO" id="GO:0006352">
    <property type="term" value="P:DNA-templated transcription initiation"/>
    <property type="evidence" value="ECO:0007669"/>
    <property type="project" value="InterPro"/>
</dbReference>
<dbReference type="KEGG" id="pgz:C2E15_03170"/>
<keyword evidence="8" id="KW-1185">Reference proteome</keyword>
<feature type="domain" description="RNA polymerase sigma-70 region 2" evidence="5">
    <location>
        <begin position="25"/>
        <end position="90"/>
    </location>
</feature>
<comment type="similarity">
    <text evidence="1">Belongs to the sigma-70 factor family. ECF subfamily.</text>
</comment>
<organism evidence="7 8">
    <name type="scientific">Mixta gaviniae</name>
    <dbReference type="NCBI Taxonomy" id="665914"/>
    <lineage>
        <taxon>Bacteria</taxon>
        <taxon>Pseudomonadati</taxon>
        <taxon>Pseudomonadota</taxon>
        <taxon>Gammaproteobacteria</taxon>
        <taxon>Enterobacterales</taxon>
        <taxon>Erwiniaceae</taxon>
        <taxon>Mixta</taxon>
    </lineage>
</organism>
<dbReference type="Gene3D" id="1.10.10.10">
    <property type="entry name" value="Winged helix-like DNA-binding domain superfamily/Winged helix DNA-binding domain"/>
    <property type="match status" value="1"/>
</dbReference>
<dbReference type="NCBIfam" id="TIGR02937">
    <property type="entry name" value="sigma70-ECF"/>
    <property type="match status" value="1"/>
</dbReference>
<dbReference type="InterPro" id="IPR039425">
    <property type="entry name" value="RNA_pol_sigma-70-like"/>
</dbReference>
<protein>
    <submittedName>
        <fullName evidence="7">RNA polymerase subunit sigma</fullName>
    </submittedName>
</protein>
<keyword evidence="2" id="KW-0805">Transcription regulation</keyword>
<name>A0A2L0IC73_9GAMM</name>
<proteinExistence type="inferred from homology"/>
<evidence type="ECO:0000256" key="3">
    <source>
        <dbReference type="ARBA" id="ARBA00023082"/>
    </source>
</evidence>
<keyword evidence="4" id="KW-0804">Transcription</keyword>
<reference evidence="7 8" key="1">
    <citation type="submission" date="2018-01" db="EMBL/GenBank/DDBJ databases">
        <title>Complete and assembled Genome of Pantoea gaviniae DSM22758T.</title>
        <authorList>
            <person name="Stevens M.J.A."/>
            <person name="Zurfluh K."/>
            <person name="Stephan R."/>
        </authorList>
    </citation>
    <scope>NUCLEOTIDE SEQUENCE [LARGE SCALE GENOMIC DNA]</scope>
    <source>
        <strain evidence="7 8">DSM 22758</strain>
    </source>
</reference>
<dbReference type="OrthoDB" id="9797134at2"/>
<dbReference type="InterPro" id="IPR013324">
    <property type="entry name" value="RNA_pol_sigma_r3/r4-like"/>
</dbReference>
<dbReference type="GO" id="GO:0016987">
    <property type="term" value="F:sigma factor activity"/>
    <property type="evidence" value="ECO:0007669"/>
    <property type="project" value="UniProtKB-KW"/>
</dbReference>
<dbReference type="PANTHER" id="PTHR43133">
    <property type="entry name" value="RNA POLYMERASE ECF-TYPE SIGMA FACTO"/>
    <property type="match status" value="1"/>
</dbReference>
<gene>
    <name evidence="7" type="ORF">C2E15_03170</name>
</gene>
<dbReference type="InterPro" id="IPR007627">
    <property type="entry name" value="RNA_pol_sigma70_r2"/>
</dbReference>
<evidence type="ECO:0000313" key="8">
    <source>
        <dbReference type="Proteomes" id="UP000238365"/>
    </source>
</evidence>
<dbReference type="InterPro" id="IPR036388">
    <property type="entry name" value="WH-like_DNA-bd_sf"/>
</dbReference>
<feature type="domain" description="RNA polymerase sigma factor 70 region 4 type 2" evidence="6">
    <location>
        <begin position="126"/>
        <end position="175"/>
    </location>
</feature>
<dbReference type="Pfam" id="PF04542">
    <property type="entry name" value="Sigma70_r2"/>
    <property type="match status" value="1"/>
</dbReference>